<keyword evidence="3" id="KW-1185">Reference proteome</keyword>
<accession>A0A5P1EZL1</accession>
<dbReference type="AlphaFoldDB" id="A0A5P1EZL1"/>
<sequence length="129" mass="13135">MVDGGVDERTGASDGGVDKRRGAADGRRAGEKTLELSDEEEGEREGDLTRGGSTLEEGGGGWGEEGADVGAEGERVGSLVVVEDEDGLGDEVEEVGGVLREGEEEEGGSVDGEGAAEGLDVTNALNWGR</sequence>
<dbReference type="Proteomes" id="UP000243459">
    <property type="component" value="Chromosome 5"/>
</dbReference>
<evidence type="ECO:0000256" key="1">
    <source>
        <dbReference type="SAM" id="MobiDB-lite"/>
    </source>
</evidence>
<dbReference type="EMBL" id="CM007385">
    <property type="protein sequence ID" value="ONK69989.1"/>
    <property type="molecule type" value="Genomic_DNA"/>
</dbReference>
<feature type="compositionally biased region" description="Basic and acidic residues" evidence="1">
    <location>
        <begin position="1"/>
        <end position="35"/>
    </location>
</feature>
<protein>
    <submittedName>
        <fullName evidence="2">Uncharacterized protein</fullName>
    </submittedName>
</protein>
<proteinExistence type="predicted"/>
<evidence type="ECO:0000313" key="2">
    <source>
        <dbReference type="EMBL" id="ONK69989.1"/>
    </source>
</evidence>
<organism evidence="2 3">
    <name type="scientific">Asparagus officinalis</name>
    <name type="common">Garden asparagus</name>
    <dbReference type="NCBI Taxonomy" id="4686"/>
    <lineage>
        <taxon>Eukaryota</taxon>
        <taxon>Viridiplantae</taxon>
        <taxon>Streptophyta</taxon>
        <taxon>Embryophyta</taxon>
        <taxon>Tracheophyta</taxon>
        <taxon>Spermatophyta</taxon>
        <taxon>Magnoliopsida</taxon>
        <taxon>Liliopsida</taxon>
        <taxon>Asparagales</taxon>
        <taxon>Asparagaceae</taxon>
        <taxon>Asparagoideae</taxon>
        <taxon>Asparagus</taxon>
    </lineage>
</organism>
<name>A0A5P1EZL1_ASPOF</name>
<feature type="region of interest" description="Disordered" evidence="1">
    <location>
        <begin position="1"/>
        <end position="129"/>
    </location>
</feature>
<gene>
    <name evidence="2" type="ORF">A4U43_C05F29050</name>
</gene>
<reference evidence="3" key="1">
    <citation type="journal article" date="2017" name="Nat. Commun.">
        <title>The asparagus genome sheds light on the origin and evolution of a young Y chromosome.</title>
        <authorList>
            <person name="Harkess A."/>
            <person name="Zhou J."/>
            <person name="Xu C."/>
            <person name="Bowers J.E."/>
            <person name="Van der Hulst R."/>
            <person name="Ayyampalayam S."/>
            <person name="Mercati F."/>
            <person name="Riccardi P."/>
            <person name="McKain M.R."/>
            <person name="Kakrana A."/>
            <person name="Tang H."/>
            <person name="Ray J."/>
            <person name="Groenendijk J."/>
            <person name="Arikit S."/>
            <person name="Mathioni S.M."/>
            <person name="Nakano M."/>
            <person name="Shan H."/>
            <person name="Telgmann-Rauber A."/>
            <person name="Kanno A."/>
            <person name="Yue Z."/>
            <person name="Chen H."/>
            <person name="Li W."/>
            <person name="Chen Y."/>
            <person name="Xu X."/>
            <person name="Zhang Y."/>
            <person name="Luo S."/>
            <person name="Chen H."/>
            <person name="Gao J."/>
            <person name="Mao Z."/>
            <person name="Pires J.C."/>
            <person name="Luo M."/>
            <person name="Kudrna D."/>
            <person name="Wing R.A."/>
            <person name="Meyers B.C."/>
            <person name="Yi K."/>
            <person name="Kong H."/>
            <person name="Lavrijsen P."/>
            <person name="Sunseri F."/>
            <person name="Falavigna A."/>
            <person name="Ye Y."/>
            <person name="Leebens-Mack J.H."/>
            <person name="Chen G."/>
        </authorList>
    </citation>
    <scope>NUCLEOTIDE SEQUENCE [LARGE SCALE GENOMIC DNA]</scope>
    <source>
        <strain evidence="3">cv. DH0086</strain>
    </source>
</reference>
<dbReference type="Gramene" id="ONK69989">
    <property type="protein sequence ID" value="ONK69989"/>
    <property type="gene ID" value="A4U43_C05F29050"/>
</dbReference>
<evidence type="ECO:0000313" key="3">
    <source>
        <dbReference type="Proteomes" id="UP000243459"/>
    </source>
</evidence>
<feature type="compositionally biased region" description="Acidic residues" evidence="1">
    <location>
        <begin position="82"/>
        <end position="94"/>
    </location>
</feature>